<feature type="transmembrane region" description="Helical" evidence="1">
    <location>
        <begin position="111"/>
        <end position="131"/>
    </location>
</feature>
<dbReference type="AlphaFoldDB" id="A0A6J7PEN6"/>
<keyword evidence="1" id="KW-0472">Membrane</keyword>
<feature type="transmembrane region" description="Helical" evidence="1">
    <location>
        <begin position="86"/>
        <end position="105"/>
    </location>
</feature>
<gene>
    <name evidence="2" type="ORF">UFOPK3992_00762</name>
</gene>
<proteinExistence type="predicted"/>
<evidence type="ECO:0000313" key="2">
    <source>
        <dbReference type="EMBL" id="CAB5002965.1"/>
    </source>
</evidence>
<feature type="transmembrane region" description="Helical" evidence="1">
    <location>
        <begin position="53"/>
        <end position="74"/>
    </location>
</feature>
<organism evidence="2">
    <name type="scientific">freshwater metagenome</name>
    <dbReference type="NCBI Taxonomy" id="449393"/>
    <lineage>
        <taxon>unclassified sequences</taxon>
        <taxon>metagenomes</taxon>
        <taxon>ecological metagenomes</taxon>
    </lineage>
</organism>
<name>A0A6J7PEN6_9ZZZZ</name>
<reference evidence="2" key="1">
    <citation type="submission" date="2020-05" db="EMBL/GenBank/DDBJ databases">
        <authorList>
            <person name="Chiriac C."/>
            <person name="Salcher M."/>
            <person name="Ghai R."/>
            <person name="Kavagutti S V."/>
        </authorList>
    </citation>
    <scope>NUCLEOTIDE SEQUENCE</scope>
</reference>
<sequence length="148" mass="15504">MSAEVKGQGGARANMLRGVLLCGSLVFAASSVFLLVAPGTFALLLGISDTRDVTWSLQMVGACLVALSGQMWLVRSAPEVSVRRAAMVMVVGGGVMTLLTLFVPAEWTPLRWGYLAFGTLFLALYLALLLIGRSKPVAGDVAASEAES</sequence>
<evidence type="ECO:0000256" key="1">
    <source>
        <dbReference type="SAM" id="Phobius"/>
    </source>
</evidence>
<accession>A0A6J7PEN6</accession>
<dbReference type="EMBL" id="CAFBOZ010000092">
    <property type="protein sequence ID" value="CAB5002965.1"/>
    <property type="molecule type" value="Genomic_DNA"/>
</dbReference>
<keyword evidence="1" id="KW-1133">Transmembrane helix</keyword>
<keyword evidence="1" id="KW-0812">Transmembrane</keyword>
<protein>
    <submittedName>
        <fullName evidence="2">Unannotated protein</fullName>
    </submittedName>
</protein>
<feature type="transmembrane region" description="Helical" evidence="1">
    <location>
        <begin position="20"/>
        <end position="47"/>
    </location>
</feature>